<dbReference type="AlphaFoldDB" id="A0A2A2M214"/>
<keyword evidence="2" id="KW-1133">Transmembrane helix</keyword>
<dbReference type="EMBL" id="LIAE01006169">
    <property type="protein sequence ID" value="PAV92512.1"/>
    <property type="molecule type" value="Genomic_DNA"/>
</dbReference>
<comment type="caution">
    <text evidence="3">The sequence shown here is derived from an EMBL/GenBank/DDBJ whole genome shotgun (WGS) entry which is preliminary data.</text>
</comment>
<dbReference type="Pfam" id="PF23855">
    <property type="entry name" value="DUF7218"/>
    <property type="match status" value="1"/>
</dbReference>
<protein>
    <recommendedName>
        <fullName evidence="5">Rho termination factor N-terminal domain-containing protein</fullName>
    </recommendedName>
</protein>
<evidence type="ECO:0000313" key="3">
    <source>
        <dbReference type="EMBL" id="PAV92512.1"/>
    </source>
</evidence>
<evidence type="ECO:0000256" key="1">
    <source>
        <dbReference type="SAM" id="MobiDB-lite"/>
    </source>
</evidence>
<evidence type="ECO:0008006" key="5">
    <source>
        <dbReference type="Google" id="ProtNLM"/>
    </source>
</evidence>
<evidence type="ECO:0000256" key="2">
    <source>
        <dbReference type="SAM" id="Phobius"/>
    </source>
</evidence>
<keyword evidence="2" id="KW-0472">Membrane</keyword>
<dbReference type="Proteomes" id="UP000218231">
    <property type="component" value="Unassembled WGS sequence"/>
</dbReference>
<organism evidence="3 4">
    <name type="scientific">Diploscapter pachys</name>
    <dbReference type="NCBI Taxonomy" id="2018661"/>
    <lineage>
        <taxon>Eukaryota</taxon>
        <taxon>Metazoa</taxon>
        <taxon>Ecdysozoa</taxon>
        <taxon>Nematoda</taxon>
        <taxon>Chromadorea</taxon>
        <taxon>Rhabditida</taxon>
        <taxon>Rhabditina</taxon>
        <taxon>Rhabditomorpha</taxon>
        <taxon>Rhabditoidea</taxon>
        <taxon>Rhabditidae</taxon>
        <taxon>Diploscapter</taxon>
    </lineage>
</organism>
<evidence type="ECO:0000313" key="4">
    <source>
        <dbReference type="Proteomes" id="UP000218231"/>
    </source>
</evidence>
<name>A0A2A2M214_9BILA</name>
<keyword evidence="2" id="KW-0812">Transmembrane</keyword>
<dbReference type="InterPro" id="IPR055642">
    <property type="entry name" value="DUF7218"/>
</dbReference>
<accession>A0A2A2M214</accession>
<feature type="region of interest" description="Disordered" evidence="1">
    <location>
        <begin position="1"/>
        <end position="29"/>
    </location>
</feature>
<keyword evidence="4" id="KW-1185">Reference proteome</keyword>
<proteinExistence type="predicted"/>
<sequence length="272" mass="27637">MAKDHGAQIKDDGLYEELRKQGNSKEKAARIANAKANGSLDHKATHLEDRTKADLMKEAREIGIEGRSKMDKPALIKAIRGHKSSGPFATGAAAGTGVAAATGTALSKTCCFIHCRRSARLLNAIAATCSVVSGVAAGVAAASVQPEKRQVLRSPHAFIATAGYRSGITPFGSVARIVSFVPSAAGAVAATVAAAPSSPSIPNASAASSSAVSASASAAPVLCASDTGASWAITGSAELTCRLNAGGVPHHPVQRKNRWLCTATTLSRLACQ</sequence>
<gene>
    <name evidence="3" type="ORF">WR25_23181</name>
</gene>
<feature type="transmembrane region" description="Helical" evidence="2">
    <location>
        <begin position="121"/>
        <end position="144"/>
    </location>
</feature>
<reference evidence="3 4" key="1">
    <citation type="journal article" date="2017" name="Curr. Biol.">
        <title>Genome architecture and evolution of a unichromosomal asexual nematode.</title>
        <authorList>
            <person name="Fradin H."/>
            <person name="Zegar C."/>
            <person name="Gutwein M."/>
            <person name="Lucas J."/>
            <person name="Kovtun M."/>
            <person name="Corcoran D."/>
            <person name="Baugh L.R."/>
            <person name="Kiontke K."/>
            <person name="Gunsalus K."/>
            <person name="Fitch D.H."/>
            <person name="Piano F."/>
        </authorList>
    </citation>
    <scope>NUCLEOTIDE SEQUENCE [LARGE SCALE GENOMIC DNA]</scope>
    <source>
        <strain evidence="3">PF1309</strain>
    </source>
</reference>